<dbReference type="PROSITE" id="PS01124">
    <property type="entry name" value="HTH_ARAC_FAMILY_2"/>
    <property type="match status" value="1"/>
</dbReference>
<dbReference type="SUPFAM" id="SSF46689">
    <property type="entry name" value="Homeodomain-like"/>
    <property type="match status" value="2"/>
</dbReference>
<reference evidence="5" key="1">
    <citation type="submission" date="2015-06" db="EMBL/GenBank/DDBJ databases">
        <authorList>
            <person name="Liu B."/>
            <person name="Wang J."/>
            <person name="Zhu Y."/>
            <person name="Liu G."/>
            <person name="Chen Q."/>
            <person name="Zheng C."/>
            <person name="Che J."/>
            <person name="Ge C."/>
            <person name="Shi H."/>
            <person name="Pan Z."/>
            <person name="Liu X."/>
        </authorList>
    </citation>
    <scope>NUCLEOTIDE SEQUENCE [LARGE SCALE GENOMIC DNA]</scope>
    <source>
        <strain evidence="5">DSM 16346</strain>
    </source>
</reference>
<keyword evidence="2" id="KW-0238">DNA-binding</keyword>
<comment type="caution">
    <text evidence="5">The sequence shown here is derived from an EMBL/GenBank/DDBJ whole genome shotgun (WGS) entry which is preliminary data.</text>
</comment>
<dbReference type="Proteomes" id="UP000035996">
    <property type="component" value="Unassembled WGS sequence"/>
</dbReference>
<dbReference type="PATRIC" id="fig|157733.3.peg.4020"/>
<protein>
    <submittedName>
        <fullName evidence="5">Transcriptional regulator</fullName>
    </submittedName>
</protein>
<dbReference type="EMBL" id="LELK01000001">
    <property type="protein sequence ID" value="KMM39269.1"/>
    <property type="molecule type" value="Genomic_DNA"/>
</dbReference>
<evidence type="ECO:0000256" key="1">
    <source>
        <dbReference type="ARBA" id="ARBA00023015"/>
    </source>
</evidence>
<dbReference type="PANTHER" id="PTHR43280">
    <property type="entry name" value="ARAC-FAMILY TRANSCRIPTIONAL REGULATOR"/>
    <property type="match status" value="1"/>
</dbReference>
<accession>A0A0J6D4M6</accession>
<dbReference type="RefSeq" id="WP_048310439.1">
    <property type="nucleotide sequence ID" value="NZ_CP119526.1"/>
</dbReference>
<dbReference type="GO" id="GO:0003700">
    <property type="term" value="F:DNA-binding transcription factor activity"/>
    <property type="evidence" value="ECO:0007669"/>
    <property type="project" value="InterPro"/>
</dbReference>
<keyword evidence="1" id="KW-0805">Transcription regulation</keyword>
<dbReference type="InterPro" id="IPR009057">
    <property type="entry name" value="Homeodomain-like_sf"/>
</dbReference>
<dbReference type="GO" id="GO:0043565">
    <property type="term" value="F:sequence-specific DNA binding"/>
    <property type="evidence" value="ECO:0007669"/>
    <property type="project" value="InterPro"/>
</dbReference>
<evidence type="ECO:0000313" key="5">
    <source>
        <dbReference type="EMBL" id="KMM39269.1"/>
    </source>
</evidence>
<evidence type="ECO:0000259" key="4">
    <source>
        <dbReference type="PROSITE" id="PS01124"/>
    </source>
</evidence>
<keyword evidence="3" id="KW-0804">Transcription</keyword>
<feature type="domain" description="HTH araC/xylS-type" evidence="4">
    <location>
        <begin position="9"/>
        <end position="107"/>
    </location>
</feature>
<dbReference type="Gene3D" id="1.10.10.60">
    <property type="entry name" value="Homeodomain-like"/>
    <property type="match status" value="2"/>
</dbReference>
<sequence length="263" mass="29761">MTKAYPEIEQVLKYIKAHLCDSVTLSDLANQAGYSRYHFNRIFKETIGLPPLYYISALRLQMAKDLLLNTNLRVRDIGMEIGQQSLGTFTTRFTEKVGMTPAQFRNTVTKASQHLRSLQHLRDWTDLGNFSNSIPNINGTINATEQFEGVILIGLFPKPIPEGYPLNGTLVSSLGKFSIKGVEPGVYYLFATSVSWEMAAQDFMLPHKTLRSRSKKPIIVEPESEVPHQKVTLRPPHIEDSPILISLPLLMNNFLNRIKHHSN</sequence>
<dbReference type="PANTHER" id="PTHR43280:SF2">
    <property type="entry name" value="HTH-TYPE TRANSCRIPTIONAL REGULATOR EXSA"/>
    <property type="match status" value="1"/>
</dbReference>
<evidence type="ECO:0000256" key="2">
    <source>
        <dbReference type="ARBA" id="ARBA00023125"/>
    </source>
</evidence>
<proteinExistence type="predicted"/>
<name>A0A0J6D4M6_9BACL</name>
<organism evidence="5 6">
    <name type="scientific">Guptibacillus hwajinpoensis</name>
    <dbReference type="NCBI Taxonomy" id="208199"/>
    <lineage>
        <taxon>Bacteria</taxon>
        <taxon>Bacillati</taxon>
        <taxon>Bacillota</taxon>
        <taxon>Bacilli</taxon>
        <taxon>Bacillales</taxon>
        <taxon>Guptibacillaceae</taxon>
        <taxon>Guptibacillus</taxon>
    </lineage>
</organism>
<dbReference type="OrthoDB" id="9816344at2"/>
<gene>
    <name evidence="5" type="ORF">AB986_08650</name>
</gene>
<dbReference type="InterPro" id="IPR018060">
    <property type="entry name" value="HTH_AraC"/>
</dbReference>
<dbReference type="STRING" id="157733.AB986_08650"/>
<evidence type="ECO:0000256" key="3">
    <source>
        <dbReference type="ARBA" id="ARBA00023163"/>
    </source>
</evidence>
<keyword evidence="6" id="KW-1185">Reference proteome</keyword>
<evidence type="ECO:0000313" key="6">
    <source>
        <dbReference type="Proteomes" id="UP000035996"/>
    </source>
</evidence>
<dbReference type="Pfam" id="PF12833">
    <property type="entry name" value="HTH_18"/>
    <property type="match status" value="1"/>
</dbReference>
<dbReference type="AlphaFoldDB" id="A0A0J6D4M6"/>
<dbReference type="SMART" id="SM00342">
    <property type="entry name" value="HTH_ARAC"/>
    <property type="match status" value="1"/>
</dbReference>